<dbReference type="Proteomes" id="UP000011083">
    <property type="component" value="Unassembled WGS sequence"/>
</dbReference>
<dbReference type="GeneID" id="14917110"/>
<sequence length="139" mass="15349">MSTQVKVSAVVNAPVENVWKELRDFTFPARLISTVESAEGTAVGGARKLKWKSGESATQVLLELSDIERRAVWETTLAEPDTEVAATISTLHALRITENNSTLLTWSAEFSADVTPDFIKFQHKALQDNLAEIKAHFAH</sequence>
<reference evidence="1 2" key="1">
    <citation type="journal article" date="2013" name="Genome Biol.">
        <title>Genome of Acanthamoeba castellanii highlights extensive lateral gene transfer and early evolution of tyrosine kinase signaling.</title>
        <authorList>
            <person name="Clarke M."/>
            <person name="Lohan A.J."/>
            <person name="Liu B."/>
            <person name="Lagkouvardos I."/>
            <person name="Roy S."/>
            <person name="Zafar N."/>
            <person name="Bertelli C."/>
            <person name="Schilde C."/>
            <person name="Kianianmomeni A."/>
            <person name="Burglin T.R."/>
            <person name="Frech C."/>
            <person name="Turcotte B."/>
            <person name="Kopec K.O."/>
            <person name="Synnott J.M."/>
            <person name="Choo C."/>
            <person name="Paponov I."/>
            <person name="Finkler A."/>
            <person name="Soon Heng Tan C."/>
            <person name="Hutchins A.P."/>
            <person name="Weinmeier T."/>
            <person name="Rattei T."/>
            <person name="Chu J.S."/>
            <person name="Gimenez G."/>
            <person name="Irimia M."/>
            <person name="Rigden D.J."/>
            <person name="Fitzpatrick D.A."/>
            <person name="Lorenzo-Morales J."/>
            <person name="Bateman A."/>
            <person name="Chiu C.H."/>
            <person name="Tang P."/>
            <person name="Hegemann P."/>
            <person name="Fromm H."/>
            <person name="Raoult D."/>
            <person name="Greub G."/>
            <person name="Miranda-Saavedra D."/>
            <person name="Chen N."/>
            <person name="Nash P."/>
            <person name="Ginger M.L."/>
            <person name="Horn M."/>
            <person name="Schaap P."/>
            <person name="Caler L."/>
            <person name="Loftus B."/>
        </authorList>
    </citation>
    <scope>NUCLEOTIDE SEQUENCE [LARGE SCALE GENOMIC DNA]</scope>
    <source>
        <strain evidence="1 2">Neff</strain>
    </source>
</reference>
<evidence type="ECO:0000313" key="1">
    <source>
        <dbReference type="EMBL" id="ELR16418.1"/>
    </source>
</evidence>
<dbReference type="Gene3D" id="3.30.530.20">
    <property type="match status" value="1"/>
</dbReference>
<organism evidence="1 2">
    <name type="scientific">Acanthamoeba castellanii (strain ATCC 30010 / Neff)</name>
    <dbReference type="NCBI Taxonomy" id="1257118"/>
    <lineage>
        <taxon>Eukaryota</taxon>
        <taxon>Amoebozoa</taxon>
        <taxon>Discosea</taxon>
        <taxon>Longamoebia</taxon>
        <taxon>Centramoebida</taxon>
        <taxon>Acanthamoebidae</taxon>
        <taxon>Acanthamoeba</taxon>
    </lineage>
</organism>
<evidence type="ECO:0008006" key="3">
    <source>
        <dbReference type="Google" id="ProtNLM"/>
    </source>
</evidence>
<dbReference type="PANTHER" id="PTHR39332:SF7">
    <property type="entry name" value="SRPBCC FAMILY PROTEIN"/>
    <property type="match status" value="1"/>
</dbReference>
<dbReference type="InterPro" id="IPR019587">
    <property type="entry name" value="Polyketide_cyclase/dehydratase"/>
</dbReference>
<dbReference type="PANTHER" id="PTHR39332">
    <property type="entry name" value="BLL4707 PROTEIN"/>
    <property type="match status" value="1"/>
</dbReference>
<proteinExistence type="predicted"/>
<dbReference type="KEGG" id="acan:ACA1_320820"/>
<dbReference type="Pfam" id="PF10604">
    <property type="entry name" value="Polyketide_cyc2"/>
    <property type="match status" value="1"/>
</dbReference>
<keyword evidence="2" id="KW-1185">Reference proteome</keyword>
<dbReference type="SUPFAM" id="SSF55961">
    <property type="entry name" value="Bet v1-like"/>
    <property type="match status" value="1"/>
</dbReference>
<dbReference type="OMA" id="VWHHIKL"/>
<protein>
    <recommendedName>
        <fullName evidence="3">SRPBCC family protein</fullName>
    </recommendedName>
</protein>
<evidence type="ECO:0000313" key="2">
    <source>
        <dbReference type="Proteomes" id="UP000011083"/>
    </source>
</evidence>
<dbReference type="AlphaFoldDB" id="L8GUW6"/>
<name>L8GUW6_ACACF</name>
<dbReference type="EMBL" id="KB007998">
    <property type="protein sequence ID" value="ELR16418.1"/>
    <property type="molecule type" value="Genomic_DNA"/>
</dbReference>
<dbReference type="VEuPathDB" id="AmoebaDB:ACA1_320820"/>
<accession>L8GUW6</accession>
<dbReference type="STRING" id="1257118.L8GUW6"/>
<dbReference type="RefSeq" id="XP_004338431.1">
    <property type="nucleotide sequence ID" value="XM_004338383.1"/>
</dbReference>
<dbReference type="CDD" id="cd07821">
    <property type="entry name" value="PYR_PYL_RCAR_like"/>
    <property type="match status" value="1"/>
</dbReference>
<dbReference type="OrthoDB" id="10255646at2759"/>
<gene>
    <name evidence="1" type="ORF">ACA1_320820</name>
</gene>
<dbReference type="InterPro" id="IPR023393">
    <property type="entry name" value="START-like_dom_sf"/>
</dbReference>